<organism evidence="2 3">
    <name type="scientific">Candidatus Campbellbacteria bacterium RIFCSPHIGHO2_12_FULL_35_10</name>
    <dbReference type="NCBI Taxonomy" id="1797578"/>
    <lineage>
        <taxon>Bacteria</taxon>
        <taxon>Candidatus Campbelliibacteriota</taxon>
    </lineage>
</organism>
<protein>
    <submittedName>
        <fullName evidence="2">Uncharacterized protein</fullName>
    </submittedName>
</protein>
<evidence type="ECO:0000313" key="3">
    <source>
        <dbReference type="Proteomes" id="UP000185891"/>
    </source>
</evidence>
<feature type="region of interest" description="Disordered" evidence="1">
    <location>
        <begin position="53"/>
        <end position="82"/>
    </location>
</feature>
<proteinExistence type="predicted"/>
<gene>
    <name evidence="2" type="ORF">A3E89_01965</name>
</gene>
<sequence>MLDNFKKRAKLHNYINCITITVKEGNMVQKTIEELEAILDQEEEIPIEILPNGEIRARNQTDSSEIGGKKPLTMREDLGGEY</sequence>
<dbReference type="Proteomes" id="UP000185891">
    <property type="component" value="Unassembled WGS sequence"/>
</dbReference>
<dbReference type="EMBL" id="MFAA01000004">
    <property type="protein sequence ID" value="OGD69624.1"/>
    <property type="molecule type" value="Genomic_DNA"/>
</dbReference>
<accession>A0A1F5ER23</accession>
<evidence type="ECO:0000256" key="1">
    <source>
        <dbReference type="SAM" id="MobiDB-lite"/>
    </source>
</evidence>
<evidence type="ECO:0000313" key="2">
    <source>
        <dbReference type="EMBL" id="OGD69624.1"/>
    </source>
</evidence>
<feature type="compositionally biased region" description="Basic and acidic residues" evidence="1">
    <location>
        <begin position="73"/>
        <end position="82"/>
    </location>
</feature>
<reference evidence="2 3" key="1">
    <citation type="journal article" date="2016" name="Nat. Commun.">
        <title>Thousands of microbial genomes shed light on interconnected biogeochemical processes in an aquifer system.</title>
        <authorList>
            <person name="Anantharaman K."/>
            <person name="Brown C.T."/>
            <person name="Hug L.A."/>
            <person name="Sharon I."/>
            <person name="Castelle C.J."/>
            <person name="Probst A.J."/>
            <person name="Thomas B.C."/>
            <person name="Singh A."/>
            <person name="Wilkins M.J."/>
            <person name="Karaoz U."/>
            <person name="Brodie E.L."/>
            <person name="Williams K.H."/>
            <person name="Hubbard S.S."/>
            <person name="Banfield J.F."/>
        </authorList>
    </citation>
    <scope>NUCLEOTIDE SEQUENCE [LARGE SCALE GENOMIC DNA]</scope>
</reference>
<dbReference type="AlphaFoldDB" id="A0A1F5ER23"/>
<comment type="caution">
    <text evidence="2">The sequence shown here is derived from an EMBL/GenBank/DDBJ whole genome shotgun (WGS) entry which is preliminary data.</text>
</comment>
<name>A0A1F5ER23_9BACT</name>